<dbReference type="AlphaFoldDB" id="A0AAD9TRY0"/>
<protein>
    <recommendedName>
        <fullName evidence="2">Disease resistance protein At4g27190-like leucine-rich repeats domain-containing protein</fullName>
    </recommendedName>
</protein>
<evidence type="ECO:0000313" key="4">
    <source>
        <dbReference type="Proteomes" id="UP001280121"/>
    </source>
</evidence>
<evidence type="ECO:0000313" key="3">
    <source>
        <dbReference type="EMBL" id="KAK2640643.1"/>
    </source>
</evidence>
<dbReference type="SUPFAM" id="SSF52058">
    <property type="entry name" value="L domain-like"/>
    <property type="match status" value="1"/>
</dbReference>
<dbReference type="EMBL" id="JANJYI010000008">
    <property type="protein sequence ID" value="KAK2640643.1"/>
    <property type="molecule type" value="Genomic_DNA"/>
</dbReference>
<dbReference type="InterPro" id="IPR057135">
    <property type="entry name" value="At4g27190-like_LRR"/>
</dbReference>
<proteinExistence type="predicted"/>
<comment type="caution">
    <text evidence="3">The sequence shown here is derived from an EMBL/GenBank/DDBJ whole genome shotgun (WGS) entry which is preliminary data.</text>
</comment>
<dbReference type="Proteomes" id="UP001280121">
    <property type="component" value="Unassembled WGS sequence"/>
</dbReference>
<gene>
    <name evidence="3" type="ORF">Ddye_028438</name>
</gene>
<dbReference type="InterPro" id="IPR050905">
    <property type="entry name" value="Plant_NBS-LRR"/>
</dbReference>
<evidence type="ECO:0000259" key="2">
    <source>
        <dbReference type="Pfam" id="PF23247"/>
    </source>
</evidence>
<reference evidence="3" key="1">
    <citation type="journal article" date="2023" name="Plant J.">
        <title>Genome sequences and population genomics provide insights into the demographic history, inbreeding, and mutation load of two 'living fossil' tree species of Dipteronia.</title>
        <authorList>
            <person name="Feng Y."/>
            <person name="Comes H.P."/>
            <person name="Chen J."/>
            <person name="Zhu S."/>
            <person name="Lu R."/>
            <person name="Zhang X."/>
            <person name="Li P."/>
            <person name="Qiu J."/>
            <person name="Olsen K.M."/>
            <person name="Qiu Y."/>
        </authorList>
    </citation>
    <scope>NUCLEOTIDE SEQUENCE</scope>
    <source>
        <strain evidence="3">KIB01</strain>
    </source>
</reference>
<dbReference type="PANTHER" id="PTHR33463:SF218">
    <property type="entry name" value="DISEASE RESISTANCE PROTEIN RPS2-LIKE"/>
    <property type="match status" value="1"/>
</dbReference>
<accession>A0AAD9TRY0</accession>
<dbReference type="PANTHER" id="PTHR33463">
    <property type="entry name" value="NB-ARC DOMAIN-CONTAINING PROTEIN-RELATED"/>
    <property type="match status" value="1"/>
</dbReference>
<feature type="domain" description="Disease resistance protein At4g27190-like leucine-rich repeats" evidence="2">
    <location>
        <begin position="9"/>
        <end position="134"/>
    </location>
</feature>
<keyword evidence="1" id="KW-0611">Plant defense</keyword>
<keyword evidence="4" id="KW-1185">Reference proteome</keyword>
<dbReference type="InterPro" id="IPR032675">
    <property type="entry name" value="LRR_dom_sf"/>
</dbReference>
<dbReference type="Gene3D" id="3.80.10.10">
    <property type="entry name" value="Ribonuclease Inhibitor"/>
    <property type="match status" value="1"/>
</dbReference>
<name>A0AAD9TRY0_9ROSI</name>
<evidence type="ECO:0000256" key="1">
    <source>
        <dbReference type="ARBA" id="ARBA00022821"/>
    </source>
</evidence>
<organism evidence="3 4">
    <name type="scientific">Dipteronia dyeriana</name>
    <dbReference type="NCBI Taxonomy" id="168575"/>
    <lineage>
        <taxon>Eukaryota</taxon>
        <taxon>Viridiplantae</taxon>
        <taxon>Streptophyta</taxon>
        <taxon>Embryophyta</taxon>
        <taxon>Tracheophyta</taxon>
        <taxon>Spermatophyta</taxon>
        <taxon>Magnoliopsida</taxon>
        <taxon>eudicotyledons</taxon>
        <taxon>Gunneridae</taxon>
        <taxon>Pentapetalae</taxon>
        <taxon>rosids</taxon>
        <taxon>malvids</taxon>
        <taxon>Sapindales</taxon>
        <taxon>Sapindaceae</taxon>
        <taxon>Hippocastanoideae</taxon>
        <taxon>Acereae</taxon>
        <taxon>Dipteronia</taxon>
    </lineage>
</organism>
<dbReference type="Pfam" id="PF23247">
    <property type="entry name" value="LRR_RPS2"/>
    <property type="match status" value="1"/>
</dbReference>
<sequence length="235" mass="26610">MVLFPNLDAFELSAINVEKIWLNQLPANCMQNLTHLILQGCGNLKNLFSSSIVNGFVQLQYLEICKCTVLEHIVVIEDLREGESNDILFPQLNYLTIEDLGNLKRFYSGHHIEFSSLKQLKIEKCPKMKAFILTNISSDITAGKDVEKMNSVENQESTNGESLNVSLKYLFHASIARSLLHLEKLYVENCGVEEIVGKEESEATARFVLFPRLIFLKLWTLPELKAFYPGAHTSG</sequence>